<dbReference type="Gene3D" id="3.20.10.10">
    <property type="entry name" value="D-amino Acid Aminotransferase, subunit A, domain 2"/>
    <property type="match status" value="1"/>
</dbReference>
<proteinExistence type="inferred from homology"/>
<dbReference type="NCBIfam" id="TIGR03461">
    <property type="entry name" value="pabC_Proteo"/>
    <property type="match status" value="1"/>
</dbReference>
<evidence type="ECO:0000256" key="6">
    <source>
        <dbReference type="ARBA" id="ARBA00023239"/>
    </source>
</evidence>
<dbReference type="EC" id="4.1.3.38" evidence="8 10"/>
<dbReference type="InterPro" id="IPR043132">
    <property type="entry name" value="BCAT-like_C"/>
</dbReference>
<evidence type="ECO:0000256" key="1">
    <source>
        <dbReference type="ARBA" id="ARBA00001933"/>
    </source>
</evidence>
<protein>
    <recommendedName>
        <fullName evidence="8 10">Aminodeoxychorismate lyase</fullName>
        <ecNumber evidence="8 10">4.1.3.38</ecNumber>
    </recommendedName>
</protein>
<dbReference type="InterPro" id="IPR043131">
    <property type="entry name" value="BCAT-like_N"/>
</dbReference>
<keyword evidence="14" id="KW-1185">Reference proteome</keyword>
<reference evidence="13 14" key="1">
    <citation type="journal article" date="2019" name="bioRxiv">
        <title>Bacteria contribute to plant secondary compound degradation in a generalist herbivore system.</title>
        <authorList>
            <person name="Francoeur C.B."/>
            <person name="Khadempour L."/>
            <person name="Moreira-Soto R.D."/>
            <person name="Gotting K."/>
            <person name="Book A.J."/>
            <person name="Pinto-Tomas A.A."/>
            <person name="Keefover-Ring K."/>
            <person name="Currie C.R."/>
        </authorList>
    </citation>
    <scope>NUCLEOTIDE SEQUENCE [LARGE SCALE GENOMIC DNA]</scope>
    <source>
        <strain evidence="13">Acro-835</strain>
    </source>
</reference>
<gene>
    <name evidence="13" type="primary">pabC</name>
    <name evidence="13" type="ORF">F3J40_02500</name>
</gene>
<dbReference type="CDD" id="cd01559">
    <property type="entry name" value="ADCL_like"/>
    <property type="match status" value="1"/>
</dbReference>
<dbReference type="Proteomes" id="UP001515683">
    <property type="component" value="Unassembled WGS sequence"/>
</dbReference>
<evidence type="ECO:0000256" key="2">
    <source>
        <dbReference type="ARBA" id="ARBA00009320"/>
    </source>
</evidence>
<evidence type="ECO:0000256" key="11">
    <source>
        <dbReference type="RuleBase" id="RU004106"/>
    </source>
</evidence>
<name>A0ABX0R7S2_9GAMM</name>
<dbReference type="Pfam" id="PF01063">
    <property type="entry name" value="Aminotran_4"/>
    <property type="match status" value="1"/>
</dbReference>
<dbReference type="RefSeq" id="WP_167012458.1">
    <property type="nucleotide sequence ID" value="NZ_VWXF01000001.1"/>
</dbReference>
<dbReference type="InterPro" id="IPR018300">
    <property type="entry name" value="Aminotrans_IV_CS"/>
</dbReference>
<keyword evidence="4 12" id="KW-0663">Pyridoxal phosphate</keyword>
<comment type="caution">
    <text evidence="13">The sequence shown here is derived from an EMBL/GenBank/DDBJ whole genome shotgun (WGS) entry which is preliminary data.</text>
</comment>
<evidence type="ECO:0000313" key="13">
    <source>
        <dbReference type="EMBL" id="NIF20488.1"/>
    </source>
</evidence>
<dbReference type="InterPro" id="IPR036038">
    <property type="entry name" value="Aminotransferase-like"/>
</dbReference>
<dbReference type="PANTHER" id="PTHR42743">
    <property type="entry name" value="AMINO-ACID AMINOTRANSFERASE"/>
    <property type="match status" value="1"/>
</dbReference>
<comment type="catalytic activity">
    <reaction evidence="9">
        <text>4-amino-4-deoxychorismate = 4-aminobenzoate + pyruvate + H(+)</text>
        <dbReference type="Rhea" id="RHEA:16201"/>
        <dbReference type="ChEBI" id="CHEBI:15361"/>
        <dbReference type="ChEBI" id="CHEBI:15378"/>
        <dbReference type="ChEBI" id="CHEBI:17836"/>
        <dbReference type="ChEBI" id="CHEBI:58406"/>
        <dbReference type="EC" id="4.1.3.38"/>
    </reaction>
</comment>
<evidence type="ECO:0000256" key="4">
    <source>
        <dbReference type="ARBA" id="ARBA00022898"/>
    </source>
</evidence>
<comment type="pathway">
    <text evidence="7">Cofactor biosynthesis; tetrahydrofolate biosynthesis; 4-aminobenzoate from chorismate: step 2/2.</text>
</comment>
<dbReference type="PROSITE" id="PS00770">
    <property type="entry name" value="AA_TRANSFER_CLASS_4"/>
    <property type="match status" value="1"/>
</dbReference>
<comment type="similarity">
    <text evidence="2 11">Belongs to the class-IV pyridoxal-phosphate-dependent aminotransferase family.</text>
</comment>
<evidence type="ECO:0000256" key="5">
    <source>
        <dbReference type="ARBA" id="ARBA00022909"/>
    </source>
</evidence>
<dbReference type="GO" id="GO:0008696">
    <property type="term" value="F:4-amino-4-deoxychorismate lyase activity"/>
    <property type="evidence" value="ECO:0007669"/>
    <property type="project" value="UniProtKB-EC"/>
</dbReference>
<evidence type="ECO:0000256" key="7">
    <source>
        <dbReference type="ARBA" id="ARBA00035633"/>
    </source>
</evidence>
<dbReference type="InterPro" id="IPR001544">
    <property type="entry name" value="Aminotrans_IV"/>
</dbReference>
<evidence type="ECO:0000256" key="9">
    <source>
        <dbReference type="ARBA" id="ARBA00049529"/>
    </source>
</evidence>
<keyword evidence="6 13" id="KW-0456">Lyase</keyword>
<evidence type="ECO:0000313" key="14">
    <source>
        <dbReference type="Proteomes" id="UP001515683"/>
    </source>
</evidence>
<dbReference type="InterPro" id="IPR017824">
    <property type="entry name" value="Aminodeoxychorismate_lyase_IV"/>
</dbReference>
<organism evidence="13 14">
    <name type="scientific">Candidatus Pantoea multigeneris</name>
    <dbReference type="NCBI Taxonomy" id="2608357"/>
    <lineage>
        <taxon>Bacteria</taxon>
        <taxon>Pseudomonadati</taxon>
        <taxon>Pseudomonadota</taxon>
        <taxon>Gammaproteobacteria</taxon>
        <taxon>Enterobacterales</taxon>
        <taxon>Erwiniaceae</taxon>
        <taxon>Pantoea</taxon>
    </lineage>
</organism>
<dbReference type="SUPFAM" id="SSF56752">
    <property type="entry name" value="D-aminoacid aminotransferase-like PLP-dependent enzymes"/>
    <property type="match status" value="1"/>
</dbReference>
<evidence type="ECO:0000256" key="8">
    <source>
        <dbReference type="ARBA" id="ARBA00035676"/>
    </source>
</evidence>
<dbReference type="EMBL" id="VWXF01000001">
    <property type="protein sequence ID" value="NIF20488.1"/>
    <property type="molecule type" value="Genomic_DNA"/>
</dbReference>
<keyword evidence="5" id="KW-0289">Folate biosynthesis</keyword>
<dbReference type="Gene3D" id="3.30.470.10">
    <property type="match status" value="1"/>
</dbReference>
<comment type="cofactor">
    <cofactor evidence="1 12">
        <name>pyridoxal 5'-phosphate</name>
        <dbReference type="ChEBI" id="CHEBI:597326"/>
    </cofactor>
</comment>
<evidence type="ECO:0000256" key="3">
    <source>
        <dbReference type="ARBA" id="ARBA00011738"/>
    </source>
</evidence>
<sequence>MWINGLPADTINASDRAIQFGDGCFTTAAITGGKIQLFEAHLQRLKQGCLCLKLAEPDWMQLESEMRQAARGQQQAVLKVILTAGSGGRGYSRQGCGPTTRIISVTAWPKHYQQLAVDGVQLSISPIPLARSPLFAGIKHLNRLEQVLIRRHLDEESADDTLVLDTEGQVVECCAANLFWREGQQIFTPDVEQAGVNGVMRRFIMAQLASAGDVCHIVRCGPERLLMADEIVICNALMPVLPVRQLQHVHYHDRSLFHRLLGVCEQLEAE</sequence>
<dbReference type="NCBIfam" id="NF004761">
    <property type="entry name" value="PRK06092.1"/>
    <property type="match status" value="1"/>
</dbReference>
<comment type="subunit">
    <text evidence="3">Homodimer.</text>
</comment>
<evidence type="ECO:0000256" key="10">
    <source>
        <dbReference type="NCBIfam" id="TIGR03461"/>
    </source>
</evidence>
<dbReference type="InterPro" id="IPR050571">
    <property type="entry name" value="Class-IV_PLP-Dep_Aminotrnsfr"/>
</dbReference>
<dbReference type="PANTHER" id="PTHR42743:SF2">
    <property type="entry name" value="AMINODEOXYCHORISMATE LYASE"/>
    <property type="match status" value="1"/>
</dbReference>
<evidence type="ECO:0000256" key="12">
    <source>
        <dbReference type="RuleBase" id="RU004516"/>
    </source>
</evidence>
<accession>A0ABX0R7S2</accession>